<name>A0A0D1A875_9LACO</name>
<dbReference type="PATRIC" id="fig|1335616.4.peg.468"/>
<evidence type="ECO:0000256" key="1">
    <source>
        <dbReference type="PIRSR" id="PIRSR017388-1"/>
    </source>
</evidence>
<dbReference type="EC" id="3.1.1.1" evidence="3"/>
<protein>
    <submittedName>
        <fullName evidence="3">Carboxylesterase</fullName>
        <ecNumber evidence="3">3.1.1.1</ecNumber>
    </submittedName>
</protein>
<dbReference type="STRING" id="1335616.WDC_0468"/>
<organism evidence="3 4">
    <name type="scientific">Paucilactobacillus wasatchensis</name>
    <dbReference type="NCBI Taxonomy" id="1335616"/>
    <lineage>
        <taxon>Bacteria</taxon>
        <taxon>Bacillati</taxon>
        <taxon>Bacillota</taxon>
        <taxon>Bacilli</taxon>
        <taxon>Lactobacillales</taxon>
        <taxon>Lactobacillaceae</taxon>
        <taxon>Paucilactobacillus</taxon>
    </lineage>
</organism>
<dbReference type="EMBL" id="AWTT01000007">
    <property type="protein sequence ID" value="KIS03917.1"/>
    <property type="molecule type" value="Genomic_DNA"/>
</dbReference>
<evidence type="ECO:0000313" key="4">
    <source>
        <dbReference type="Proteomes" id="UP000032279"/>
    </source>
</evidence>
<evidence type="ECO:0000313" key="3">
    <source>
        <dbReference type="EMBL" id="KIS03917.1"/>
    </source>
</evidence>
<keyword evidence="4" id="KW-1185">Reference proteome</keyword>
<dbReference type="PANTHER" id="PTHR11614">
    <property type="entry name" value="PHOSPHOLIPASE-RELATED"/>
    <property type="match status" value="1"/>
</dbReference>
<dbReference type="SUPFAM" id="SSF53474">
    <property type="entry name" value="alpha/beta-Hydrolases"/>
    <property type="match status" value="1"/>
</dbReference>
<dbReference type="Gene3D" id="3.40.50.1820">
    <property type="entry name" value="alpha/beta hydrolase"/>
    <property type="match status" value="1"/>
</dbReference>
<proteinExistence type="predicted"/>
<accession>A0A0D1A875</accession>
<gene>
    <name evidence="3" type="primary">est</name>
    <name evidence="3" type="ORF">WDC_0468</name>
</gene>
<dbReference type="Proteomes" id="UP000032279">
    <property type="component" value="Unassembled WGS sequence"/>
</dbReference>
<dbReference type="InterPro" id="IPR012354">
    <property type="entry name" value="Esterase_lipase"/>
</dbReference>
<dbReference type="AlphaFoldDB" id="A0A0D1A875"/>
<reference evidence="3 4" key="1">
    <citation type="submission" date="2013-08" db="EMBL/GenBank/DDBJ databases">
        <title>Lactobacillus wasatchii sp. WDC04, a late gas producing bacteria isolated from aged chedder cheese.</title>
        <authorList>
            <person name="Oberg C.J."/>
            <person name="Culumber M."/>
            <person name="McMahon D.J."/>
            <person name="Broadbent J.R."/>
            <person name="Oberg T.S."/>
            <person name="Ortaki F."/>
        </authorList>
    </citation>
    <scope>NUCLEOTIDE SEQUENCE [LARGE SCALE GENOMIC DNA]</scope>
    <source>
        <strain evidence="3 4">WDC04</strain>
    </source>
</reference>
<sequence length="249" mass="27956">MLQKPTSFFFRHGPKAVILLHAYASNSNDMRLLARFLEKDNYSVYAPIFSGHDTDEPKDILVHGSPERWWQDTQIAIDYVRSQGYSQIAIFGLSLGGIFATQALESDSQLLGGGTFSAPIIGTGKSNVADSFPVMAQARYQQQRTDRVIEQQNIMWIKKNLPAQLQAVNGYTKKVAQQLSQITQPFFIGQGGQDEMIDAQAGQLLQQQLTSLNKITDFHLYPNAGHVITVNNAHHELEQDVKNYLKKIF</sequence>
<dbReference type="ESTHER" id="9laco-a0a0d1a875">
    <property type="family name" value="CarbLipBact_1"/>
</dbReference>
<feature type="domain" description="Serine aminopeptidase S33" evidence="2">
    <location>
        <begin position="15"/>
        <end position="229"/>
    </location>
</feature>
<feature type="active site" description="Charge relay system" evidence="1">
    <location>
        <position position="194"/>
    </location>
</feature>
<evidence type="ECO:0000259" key="2">
    <source>
        <dbReference type="Pfam" id="PF12146"/>
    </source>
</evidence>
<dbReference type="Pfam" id="PF12146">
    <property type="entry name" value="Hydrolase_4"/>
    <property type="match status" value="1"/>
</dbReference>
<dbReference type="InterPro" id="IPR029058">
    <property type="entry name" value="AB_hydrolase_fold"/>
</dbReference>
<dbReference type="InterPro" id="IPR022742">
    <property type="entry name" value="Hydrolase_4"/>
</dbReference>
<dbReference type="OrthoDB" id="9800213at2"/>
<dbReference type="GO" id="GO:0106435">
    <property type="term" value="F:carboxylesterase activity"/>
    <property type="evidence" value="ECO:0007669"/>
    <property type="project" value="UniProtKB-EC"/>
</dbReference>
<comment type="caution">
    <text evidence="3">The sequence shown here is derived from an EMBL/GenBank/DDBJ whole genome shotgun (WGS) entry which is preliminary data.</text>
</comment>
<dbReference type="RefSeq" id="WP_044010191.1">
    <property type="nucleotide sequence ID" value="NZ_AWTT01000007.1"/>
</dbReference>
<dbReference type="InterPro" id="IPR051044">
    <property type="entry name" value="MAG_DAG_Lipase"/>
</dbReference>
<feature type="active site" description="Charge relay system" evidence="1">
    <location>
        <position position="226"/>
    </location>
</feature>
<keyword evidence="3" id="KW-0378">Hydrolase</keyword>
<dbReference type="PIRSF" id="PIRSF017388">
    <property type="entry name" value="Esterase_lipase"/>
    <property type="match status" value="1"/>
</dbReference>
<feature type="active site" description="Nucleophile" evidence="1">
    <location>
        <position position="94"/>
    </location>
</feature>